<sequence length="24" mass="2756">KCIAMIRDMIAFYDLTRHAVETTG</sequence>
<evidence type="ECO:0000313" key="2">
    <source>
        <dbReference type="EMBL" id="CAF5169723.1"/>
    </source>
</evidence>
<accession>A0A8S3KQ60</accession>
<dbReference type="EMBL" id="CAJOBI010373546">
    <property type="protein sequence ID" value="CAF5229953.1"/>
    <property type="molecule type" value="Genomic_DNA"/>
</dbReference>
<organism evidence="3 4">
    <name type="scientific">Rotaria magnacalcarata</name>
    <dbReference type="NCBI Taxonomy" id="392030"/>
    <lineage>
        <taxon>Eukaryota</taxon>
        <taxon>Metazoa</taxon>
        <taxon>Spiralia</taxon>
        <taxon>Gnathifera</taxon>
        <taxon>Rotifera</taxon>
        <taxon>Eurotatoria</taxon>
        <taxon>Bdelloidea</taxon>
        <taxon>Philodinida</taxon>
        <taxon>Philodinidae</taxon>
        <taxon>Rotaria</taxon>
    </lineage>
</organism>
<dbReference type="Proteomes" id="UP000681967">
    <property type="component" value="Unassembled WGS sequence"/>
</dbReference>
<dbReference type="Proteomes" id="UP000676336">
    <property type="component" value="Unassembled WGS sequence"/>
</dbReference>
<reference evidence="3" key="1">
    <citation type="submission" date="2021-02" db="EMBL/GenBank/DDBJ databases">
        <authorList>
            <person name="Nowell W R."/>
        </authorList>
    </citation>
    <scope>NUCLEOTIDE SEQUENCE</scope>
</reference>
<feature type="non-terminal residue" evidence="3">
    <location>
        <position position="1"/>
    </location>
</feature>
<evidence type="ECO:0000313" key="1">
    <source>
        <dbReference type="EMBL" id="CAF4163576.1"/>
    </source>
</evidence>
<dbReference type="Proteomes" id="UP000681720">
    <property type="component" value="Unassembled WGS sequence"/>
</dbReference>
<comment type="caution">
    <text evidence="3">The sequence shown here is derived from an EMBL/GenBank/DDBJ whole genome shotgun (WGS) entry which is preliminary data.</text>
</comment>
<gene>
    <name evidence="2" type="ORF">BYL167_LOCUS76993</name>
    <name evidence="1" type="ORF">GIL414_LOCUS20051</name>
    <name evidence="3" type="ORF">SMN809_LOCUS86873</name>
</gene>
<dbReference type="EMBL" id="CAJOBH010279252">
    <property type="protein sequence ID" value="CAF5169723.1"/>
    <property type="molecule type" value="Genomic_DNA"/>
</dbReference>
<dbReference type="AlphaFoldDB" id="A0A8S3KQ60"/>
<evidence type="ECO:0000313" key="3">
    <source>
        <dbReference type="EMBL" id="CAF5229953.1"/>
    </source>
</evidence>
<name>A0A8S3KQ60_9BILA</name>
<protein>
    <submittedName>
        <fullName evidence="3">Uncharacterized protein</fullName>
    </submittedName>
</protein>
<proteinExistence type="predicted"/>
<dbReference type="EMBL" id="CAJOBJ010012135">
    <property type="protein sequence ID" value="CAF4163576.1"/>
    <property type="molecule type" value="Genomic_DNA"/>
</dbReference>
<evidence type="ECO:0000313" key="4">
    <source>
        <dbReference type="Proteomes" id="UP000676336"/>
    </source>
</evidence>